<dbReference type="EMBL" id="CAJNDS010002101">
    <property type="protein sequence ID" value="CAE7326941.1"/>
    <property type="molecule type" value="Genomic_DNA"/>
</dbReference>
<name>A0A812NX99_9DINO</name>
<dbReference type="AlphaFoldDB" id="A0A812NX99"/>
<gene>
    <name evidence="2" type="ORF">SNAT2548_LOCUS17118</name>
</gene>
<proteinExistence type="predicted"/>
<organism evidence="2 3">
    <name type="scientific">Symbiodinium natans</name>
    <dbReference type="NCBI Taxonomy" id="878477"/>
    <lineage>
        <taxon>Eukaryota</taxon>
        <taxon>Sar</taxon>
        <taxon>Alveolata</taxon>
        <taxon>Dinophyceae</taxon>
        <taxon>Suessiales</taxon>
        <taxon>Symbiodiniaceae</taxon>
        <taxon>Symbiodinium</taxon>
    </lineage>
</organism>
<dbReference type="OrthoDB" id="416019at2759"/>
<accession>A0A812NX99</accession>
<feature type="region of interest" description="Disordered" evidence="1">
    <location>
        <begin position="737"/>
        <end position="767"/>
    </location>
</feature>
<comment type="caution">
    <text evidence="2">The sequence shown here is derived from an EMBL/GenBank/DDBJ whole genome shotgun (WGS) entry which is preliminary data.</text>
</comment>
<evidence type="ECO:0008006" key="4">
    <source>
        <dbReference type="Google" id="ProtNLM"/>
    </source>
</evidence>
<feature type="region of interest" description="Disordered" evidence="1">
    <location>
        <begin position="678"/>
        <end position="717"/>
    </location>
</feature>
<protein>
    <recommendedName>
        <fullName evidence="4">Sfi1 spindle body domain-containing protein</fullName>
    </recommendedName>
</protein>
<reference evidence="2" key="1">
    <citation type="submission" date="2021-02" db="EMBL/GenBank/DDBJ databases">
        <authorList>
            <person name="Dougan E. K."/>
            <person name="Rhodes N."/>
            <person name="Thang M."/>
            <person name="Chan C."/>
        </authorList>
    </citation>
    <scope>NUCLEOTIDE SEQUENCE</scope>
</reference>
<keyword evidence="3" id="KW-1185">Reference proteome</keyword>
<feature type="compositionally biased region" description="Polar residues" evidence="1">
    <location>
        <begin position="737"/>
        <end position="756"/>
    </location>
</feature>
<sequence length="938" mass="105737">GSIMASSGNAWKLLVLEAQLCDSSRRLTTVRTLVHSLQDKVQIGTAARQLHVDLRNVFAAWWSTTAEARLERWSPDAENVDLQVLQAGGPGSYPCMARHAFDSFASSSDGSFVWSEDEIPEMQLDVGSQGVGSYGLQGFHKASVELADRLQCWESQGQKARALRQMVLRAWSWWTFHALQRLQGLRHLSVGHWSHCRGVLDSAGPYFIAWELLVLRGHSLQLKLKGSRSLQGRFCSVTFGAWKAKSLLGHSKQSLCEKLKLFSEKDAVRSCWKAWRSTCTREVEALEAFEASWERLVASMLRSRARQTALECLVDAMEARTEREHAVVTEQNMALHQRAERLLLLLAFIVWQFACEAGRLRHVLDRTDSTGKAVVAELAAQHAHFVRLVALQSVFASWSWLARLARLQRQCQGYALNSSKQGHAEVLGLCLVAWRQSQMSRASRSHERSKLEALSGILWRTSLSTRWFYRWMWVTQRLRADRQVPERSEPDEGIRVTERRRLHLRLVLLAWAAQGISRRQQRMSSSSADSRSRLSALDIRQLRHVLFRDSRDDAIRCVAFLAWKVEHLQESRSALKSCEQAAQAARQQSTKRLGEEAARGLLQLTMHAWCQLKMSNRRARTNVDIQARLAALLSSFTIVKCFQKWLWLVACPVKLLSWVRIVQLAIYTKSVPLAEVSEVDTGSNSQLKEALSPPKEDPAQNKSHNSAAEVEVITDEESQPEEEQLPAVYQPVMCAQAPSSQHGPSLRSSSKLQSFQRPDDAKPTLSDPLLSVQDELSECCPNIVVSPAEDLRRRLYLKQAPLVRRVFHRWWDMCLAGQLRLVELCAPVERPRPAPSSLSRPERAACLARLLHEAETAAFEAVNVVRSPDRAPREMLENESSLALKAKDDECRWGDETWLLAKSRPVAVPVAASMQRSRSLKGAAEPVTRAALLAASPT</sequence>
<evidence type="ECO:0000313" key="2">
    <source>
        <dbReference type="EMBL" id="CAE7326941.1"/>
    </source>
</evidence>
<feature type="non-terminal residue" evidence="2">
    <location>
        <position position="938"/>
    </location>
</feature>
<evidence type="ECO:0000313" key="3">
    <source>
        <dbReference type="Proteomes" id="UP000604046"/>
    </source>
</evidence>
<evidence type="ECO:0000256" key="1">
    <source>
        <dbReference type="SAM" id="MobiDB-lite"/>
    </source>
</evidence>
<dbReference type="Proteomes" id="UP000604046">
    <property type="component" value="Unassembled WGS sequence"/>
</dbReference>